<gene>
    <name evidence="2" type="ORF">GCM10007857_80800</name>
</gene>
<reference evidence="3" key="1">
    <citation type="journal article" date="2019" name="Int. J. Syst. Evol. Microbiol.">
        <title>The Global Catalogue of Microorganisms (GCM) 10K type strain sequencing project: providing services to taxonomists for standard genome sequencing and annotation.</title>
        <authorList>
            <consortium name="The Broad Institute Genomics Platform"/>
            <consortium name="The Broad Institute Genome Sequencing Center for Infectious Disease"/>
            <person name="Wu L."/>
            <person name="Ma J."/>
        </authorList>
    </citation>
    <scope>NUCLEOTIDE SEQUENCE [LARGE SCALE GENOMIC DNA]</scope>
    <source>
        <strain evidence="3">NBRC 102520</strain>
    </source>
</reference>
<name>A0ABQ6BBB1_9BRAD</name>
<evidence type="ECO:0000313" key="3">
    <source>
        <dbReference type="Proteomes" id="UP001156905"/>
    </source>
</evidence>
<evidence type="ECO:0000313" key="2">
    <source>
        <dbReference type="EMBL" id="GLR91363.1"/>
    </source>
</evidence>
<organism evidence="2 3">
    <name type="scientific">Bradyrhizobium iriomotense</name>
    <dbReference type="NCBI Taxonomy" id="441950"/>
    <lineage>
        <taxon>Bacteria</taxon>
        <taxon>Pseudomonadati</taxon>
        <taxon>Pseudomonadota</taxon>
        <taxon>Alphaproteobacteria</taxon>
        <taxon>Hyphomicrobiales</taxon>
        <taxon>Nitrobacteraceae</taxon>
        <taxon>Bradyrhizobium</taxon>
    </lineage>
</organism>
<dbReference type="InterPro" id="IPR036390">
    <property type="entry name" value="WH_DNA-bd_sf"/>
</dbReference>
<feature type="compositionally biased region" description="Basic residues" evidence="1">
    <location>
        <begin position="139"/>
        <end position="149"/>
    </location>
</feature>
<proteinExistence type="predicted"/>
<evidence type="ECO:0000256" key="1">
    <source>
        <dbReference type="SAM" id="MobiDB-lite"/>
    </source>
</evidence>
<dbReference type="SUPFAM" id="SSF46785">
    <property type="entry name" value="Winged helix' DNA-binding domain"/>
    <property type="match status" value="1"/>
</dbReference>
<sequence>MGKRRNNQIDGQFSARTIEMLSSPPWRVLSLSAHRVFDRICIELAQHGGNDNGKLPVTYEHFEEYGVDRQAIAPAIRELEALGFVEVTQRGRPSAGEFRWPNLFRLTCINCKSTPNPTHEWRRIKSVDDAILLARLARKAKSRTSRKQNPRVENPHCHSRENPHCQEQSPGWETHTTVLGGKTHTTSISRGVPPKCEG</sequence>
<dbReference type="EMBL" id="BSOW01000046">
    <property type="protein sequence ID" value="GLR91363.1"/>
    <property type="molecule type" value="Genomic_DNA"/>
</dbReference>
<comment type="caution">
    <text evidence="2">The sequence shown here is derived from an EMBL/GenBank/DDBJ whole genome shotgun (WGS) entry which is preliminary data.</text>
</comment>
<protein>
    <recommendedName>
        <fullName evidence="4">Helix-turn-helix domain-containing protein</fullName>
    </recommendedName>
</protein>
<feature type="compositionally biased region" description="Polar residues" evidence="1">
    <location>
        <begin position="165"/>
        <end position="189"/>
    </location>
</feature>
<keyword evidence="3" id="KW-1185">Reference proteome</keyword>
<feature type="region of interest" description="Disordered" evidence="1">
    <location>
        <begin position="139"/>
        <end position="198"/>
    </location>
</feature>
<evidence type="ECO:0008006" key="4">
    <source>
        <dbReference type="Google" id="ProtNLM"/>
    </source>
</evidence>
<feature type="compositionally biased region" description="Basic and acidic residues" evidence="1">
    <location>
        <begin position="153"/>
        <end position="164"/>
    </location>
</feature>
<accession>A0ABQ6BBB1</accession>
<dbReference type="Proteomes" id="UP001156905">
    <property type="component" value="Unassembled WGS sequence"/>
</dbReference>